<name>A0ABZ0IIV1_9BACT</name>
<evidence type="ECO:0000313" key="8">
    <source>
        <dbReference type="Proteomes" id="UP001302349"/>
    </source>
</evidence>
<evidence type="ECO:0000313" key="7">
    <source>
        <dbReference type="EMBL" id="WOK04948.1"/>
    </source>
</evidence>
<keyword evidence="8" id="KW-1185">Reference proteome</keyword>
<keyword evidence="7" id="KW-0012">Acyltransferase</keyword>
<dbReference type="InterPro" id="IPR002123">
    <property type="entry name" value="Plipid/glycerol_acylTrfase"/>
</dbReference>
<evidence type="ECO:0000256" key="3">
    <source>
        <dbReference type="ARBA" id="ARBA00013113"/>
    </source>
</evidence>
<dbReference type="PANTHER" id="PTHR12563:SF17">
    <property type="entry name" value="DIHYDROXYACETONE PHOSPHATE ACYLTRANSFERASE"/>
    <property type="match status" value="1"/>
</dbReference>
<dbReference type="PANTHER" id="PTHR12563">
    <property type="entry name" value="GLYCEROL-3-PHOSPHATE ACYLTRANSFERASE"/>
    <property type="match status" value="1"/>
</dbReference>
<evidence type="ECO:0000256" key="4">
    <source>
        <dbReference type="ARBA" id="ARBA00013432"/>
    </source>
</evidence>
<dbReference type="InterPro" id="IPR022284">
    <property type="entry name" value="GPAT/DHAPAT"/>
</dbReference>
<comment type="pathway">
    <text evidence="2">Phospholipid metabolism; CDP-diacylglycerol biosynthesis; CDP-diacylglycerol from sn-glycerol 3-phosphate: step 1/3.</text>
</comment>
<comment type="catalytic activity">
    <reaction evidence="5">
        <text>sn-glycerol 3-phosphate + an acyl-CoA = a 1-acyl-sn-glycero-3-phosphate + CoA</text>
        <dbReference type="Rhea" id="RHEA:15325"/>
        <dbReference type="ChEBI" id="CHEBI:57287"/>
        <dbReference type="ChEBI" id="CHEBI:57597"/>
        <dbReference type="ChEBI" id="CHEBI:57970"/>
        <dbReference type="ChEBI" id="CHEBI:58342"/>
        <dbReference type="EC" id="2.3.1.15"/>
    </reaction>
</comment>
<dbReference type="EMBL" id="CP136051">
    <property type="protein sequence ID" value="WOK04948.1"/>
    <property type="molecule type" value="Genomic_DNA"/>
</dbReference>
<evidence type="ECO:0000259" key="6">
    <source>
        <dbReference type="SMART" id="SM00563"/>
    </source>
</evidence>
<comment type="subcellular location">
    <subcellularLocation>
        <location evidence="1">Endomembrane system</location>
        <topology evidence="1">Peripheral membrane protein</topology>
    </subcellularLocation>
</comment>
<dbReference type="EC" id="2.3.1.15" evidence="3"/>
<evidence type="ECO:0000256" key="2">
    <source>
        <dbReference type="ARBA" id="ARBA00004765"/>
    </source>
</evidence>
<dbReference type="GO" id="GO:0016746">
    <property type="term" value="F:acyltransferase activity"/>
    <property type="evidence" value="ECO:0007669"/>
    <property type="project" value="UniProtKB-KW"/>
</dbReference>
<reference evidence="7 8" key="1">
    <citation type="journal article" date="2023" name="Microbiol. Resour. Announc.">
        <title>Complete Genome Sequence of Imperialibacter roseus strain P4T.</title>
        <authorList>
            <person name="Tizabi D.R."/>
            <person name="Bachvaroff T."/>
            <person name="Hill R.T."/>
        </authorList>
    </citation>
    <scope>NUCLEOTIDE SEQUENCE [LARGE SCALE GENOMIC DNA]</scope>
    <source>
        <strain evidence="7 8">P4T</strain>
    </source>
</reference>
<proteinExistence type="predicted"/>
<keyword evidence="7" id="KW-0808">Transferase</keyword>
<feature type="domain" description="Phospholipid/glycerol acyltransferase" evidence="6">
    <location>
        <begin position="190"/>
        <end position="324"/>
    </location>
</feature>
<accession>A0ABZ0IIV1</accession>
<evidence type="ECO:0000256" key="5">
    <source>
        <dbReference type="ARBA" id="ARBA00048427"/>
    </source>
</evidence>
<gene>
    <name evidence="7" type="ORF">RT717_17855</name>
</gene>
<dbReference type="SUPFAM" id="SSF69593">
    <property type="entry name" value="Glycerol-3-phosphate (1)-acyltransferase"/>
    <property type="match status" value="1"/>
</dbReference>
<evidence type="ECO:0000256" key="1">
    <source>
        <dbReference type="ARBA" id="ARBA00004184"/>
    </source>
</evidence>
<dbReference type="Pfam" id="PF01553">
    <property type="entry name" value="Acyltransferase"/>
    <property type="match status" value="1"/>
</dbReference>
<sequence>MEAETEKIKGEKKRYKPVLPRTRYWPIVQLNKNKKAFIETVTNESLKNLITLTSGRSLKEELESTVYRERLRMKQNPWKVDPKDEKDFWNQIQKRLIEMPHDDEAKKKETEEAILREIIKRYANEISGNFKNSHYKFARTVITFGFARLLNATRVKGIKSLWSKQLDLDDKIHVVGQVEQLRRLARRGTIVMVPTHFSNLDSILIGWVIQHMGLPPFIYGAGLNLFNIRIFAYFMNSLGAYKVDRRKKNLIYLETLKTYSQEALKYGCHSLFFPGGTRSRSGAIETQLKLGLLSTTVAAQREHFEEDEEKAKKIFIVPVVLNYHFVLEAPSLINDYLERKGQERYYVENDEYSTSYKIIKFLLKFFTRGSDISVSIGRAMDVFGNYVDNHGNSLDKQGNPMEIKDYFTTDGLITFDAQREQEYTRILAKRIVEEYHKYNRVFSSHLVAFTAFEMIKRRNPALDLYNLLRLPDEDTEIDYAEFRETFGKLREEIFRMKEMGKINFASHLDGPVDDVIKYGIDNCGMYHALRPILKNKKGNVTTQDMNRLFYYYNRMDGYDLEKFI</sequence>
<dbReference type="RefSeq" id="WP_317487745.1">
    <property type="nucleotide sequence ID" value="NZ_CP136051.1"/>
</dbReference>
<organism evidence="7 8">
    <name type="scientific">Imperialibacter roseus</name>
    <dbReference type="NCBI Taxonomy" id="1324217"/>
    <lineage>
        <taxon>Bacteria</taxon>
        <taxon>Pseudomonadati</taxon>
        <taxon>Bacteroidota</taxon>
        <taxon>Cytophagia</taxon>
        <taxon>Cytophagales</taxon>
        <taxon>Flammeovirgaceae</taxon>
        <taxon>Imperialibacter</taxon>
    </lineage>
</organism>
<dbReference type="Proteomes" id="UP001302349">
    <property type="component" value="Chromosome"/>
</dbReference>
<protein>
    <recommendedName>
        <fullName evidence="4">Glycerol-3-phosphate acyltransferase</fullName>
        <ecNumber evidence="3">2.3.1.15</ecNumber>
    </recommendedName>
</protein>
<dbReference type="SMART" id="SM00563">
    <property type="entry name" value="PlsC"/>
    <property type="match status" value="1"/>
</dbReference>